<dbReference type="Pfam" id="PF00668">
    <property type="entry name" value="Condensation"/>
    <property type="match status" value="1"/>
</dbReference>
<evidence type="ECO:0000256" key="3">
    <source>
        <dbReference type="ARBA" id="ARBA00022553"/>
    </source>
</evidence>
<keyword evidence="3" id="KW-0597">Phosphoprotein</keyword>
<dbReference type="PROSITE" id="PS00012">
    <property type="entry name" value="PHOSPHOPANTETHEINE"/>
    <property type="match status" value="1"/>
</dbReference>
<dbReference type="PANTHER" id="PTHR45527">
    <property type="entry name" value="NONRIBOSOMAL PEPTIDE SYNTHETASE"/>
    <property type="match status" value="1"/>
</dbReference>
<keyword evidence="6" id="KW-1185">Reference proteome</keyword>
<evidence type="ECO:0000259" key="4">
    <source>
        <dbReference type="PROSITE" id="PS50075"/>
    </source>
</evidence>
<comment type="cofactor">
    <cofactor evidence="1">
        <name>pantetheine 4'-phosphate</name>
        <dbReference type="ChEBI" id="CHEBI:47942"/>
    </cofactor>
</comment>
<dbReference type="Gene3D" id="2.30.38.10">
    <property type="entry name" value="Luciferase, Domain 3"/>
    <property type="match status" value="1"/>
</dbReference>
<dbReference type="SMART" id="SM00824">
    <property type="entry name" value="PKS_TE"/>
    <property type="match status" value="1"/>
</dbReference>
<dbReference type="InterPro" id="IPR020845">
    <property type="entry name" value="AMP-binding_CS"/>
</dbReference>
<reference evidence="6" key="1">
    <citation type="journal article" date="2019" name="Int. J. Syst. Evol. Microbiol.">
        <title>The Global Catalogue of Microorganisms (GCM) 10K type strain sequencing project: providing services to taxonomists for standard genome sequencing and annotation.</title>
        <authorList>
            <consortium name="The Broad Institute Genomics Platform"/>
            <consortium name="The Broad Institute Genome Sequencing Center for Infectious Disease"/>
            <person name="Wu L."/>
            <person name="Ma J."/>
        </authorList>
    </citation>
    <scope>NUCLEOTIDE SEQUENCE [LARGE SCALE GENOMIC DNA]</scope>
    <source>
        <strain evidence="6">JCM 30742</strain>
    </source>
</reference>
<evidence type="ECO:0000313" key="5">
    <source>
        <dbReference type="EMBL" id="GAA3688740.1"/>
    </source>
</evidence>
<dbReference type="InterPro" id="IPR025110">
    <property type="entry name" value="AMP-bd_C"/>
</dbReference>
<dbReference type="Pfam" id="PF00975">
    <property type="entry name" value="Thioesterase"/>
    <property type="match status" value="1"/>
</dbReference>
<keyword evidence="2" id="KW-0596">Phosphopantetheine</keyword>
<dbReference type="SUPFAM" id="SSF53474">
    <property type="entry name" value="alpha/beta-Hydrolases"/>
    <property type="match status" value="1"/>
</dbReference>
<dbReference type="Gene3D" id="3.30.559.10">
    <property type="entry name" value="Chloramphenicol acetyltransferase-like domain"/>
    <property type="match status" value="1"/>
</dbReference>
<dbReference type="Pfam" id="PF13193">
    <property type="entry name" value="AMP-binding_C"/>
    <property type="match status" value="1"/>
</dbReference>
<protein>
    <recommendedName>
        <fullName evidence="4">Carrier domain-containing protein</fullName>
    </recommendedName>
</protein>
<dbReference type="PANTHER" id="PTHR45527:SF1">
    <property type="entry name" value="FATTY ACID SYNTHASE"/>
    <property type="match status" value="1"/>
</dbReference>
<dbReference type="Pfam" id="PF00501">
    <property type="entry name" value="AMP-binding"/>
    <property type="match status" value="1"/>
</dbReference>
<dbReference type="NCBIfam" id="TIGR01733">
    <property type="entry name" value="AA-adenyl-dom"/>
    <property type="match status" value="1"/>
</dbReference>
<evidence type="ECO:0000313" key="6">
    <source>
        <dbReference type="Proteomes" id="UP001500752"/>
    </source>
</evidence>
<evidence type="ECO:0000256" key="2">
    <source>
        <dbReference type="ARBA" id="ARBA00022450"/>
    </source>
</evidence>
<dbReference type="PROSITE" id="PS00455">
    <property type="entry name" value="AMP_BINDING"/>
    <property type="match status" value="1"/>
</dbReference>
<dbReference type="EMBL" id="BAABEO010000019">
    <property type="protein sequence ID" value="GAA3688740.1"/>
    <property type="molecule type" value="Genomic_DNA"/>
</dbReference>
<dbReference type="SUPFAM" id="SSF47336">
    <property type="entry name" value="ACP-like"/>
    <property type="match status" value="1"/>
</dbReference>
<dbReference type="RefSeq" id="WP_345151557.1">
    <property type="nucleotide sequence ID" value="NZ_BAABEO010000019.1"/>
</dbReference>
<dbReference type="Gene3D" id="3.40.50.1820">
    <property type="entry name" value="alpha/beta hydrolase"/>
    <property type="match status" value="1"/>
</dbReference>
<name>A0ABP7CJA2_9MICC</name>
<dbReference type="InterPro" id="IPR045851">
    <property type="entry name" value="AMP-bd_C_sf"/>
</dbReference>
<dbReference type="CDD" id="cd05930">
    <property type="entry name" value="A_NRPS"/>
    <property type="match status" value="1"/>
</dbReference>
<dbReference type="InterPro" id="IPR000873">
    <property type="entry name" value="AMP-dep_synth/lig_dom"/>
</dbReference>
<dbReference type="PROSITE" id="PS50075">
    <property type="entry name" value="CARRIER"/>
    <property type="match status" value="1"/>
</dbReference>
<proteinExistence type="predicted"/>
<organism evidence="5 6">
    <name type="scientific">Arthrobacter ginkgonis</name>
    <dbReference type="NCBI Taxonomy" id="1630594"/>
    <lineage>
        <taxon>Bacteria</taxon>
        <taxon>Bacillati</taxon>
        <taxon>Actinomycetota</taxon>
        <taxon>Actinomycetes</taxon>
        <taxon>Micrococcales</taxon>
        <taxon>Micrococcaceae</taxon>
        <taxon>Arthrobacter</taxon>
    </lineage>
</organism>
<dbReference type="Gene3D" id="3.30.300.30">
    <property type="match status" value="1"/>
</dbReference>
<dbReference type="Gene3D" id="3.30.559.30">
    <property type="entry name" value="Nonribosomal peptide synthetase, condensation domain"/>
    <property type="match status" value="1"/>
</dbReference>
<dbReference type="SUPFAM" id="SSF56801">
    <property type="entry name" value="Acetyl-CoA synthetase-like"/>
    <property type="match status" value="1"/>
</dbReference>
<comment type="caution">
    <text evidence="5">The sequence shown here is derived from an EMBL/GenBank/DDBJ whole genome shotgun (WGS) entry which is preliminary data.</text>
</comment>
<dbReference type="InterPro" id="IPR001031">
    <property type="entry name" value="Thioesterase"/>
</dbReference>
<dbReference type="Gene3D" id="3.40.50.980">
    <property type="match status" value="2"/>
</dbReference>
<dbReference type="SUPFAM" id="SSF52777">
    <property type="entry name" value="CoA-dependent acyltransferases"/>
    <property type="match status" value="2"/>
</dbReference>
<dbReference type="InterPro" id="IPR006162">
    <property type="entry name" value="Ppantetheine_attach_site"/>
</dbReference>
<feature type="domain" description="Carrier" evidence="4">
    <location>
        <begin position="997"/>
        <end position="1072"/>
    </location>
</feature>
<dbReference type="InterPro" id="IPR023213">
    <property type="entry name" value="CAT-like_dom_sf"/>
</dbReference>
<dbReference type="InterPro" id="IPR029058">
    <property type="entry name" value="AB_hydrolase_fold"/>
</dbReference>
<sequence>MTATTTEASAAEAPAIIDVLPLAPLQNGLLFHALADPAALDVYTMQSTYRFAAPVDAAALRTACAALLDRHPILRAGFAHEQFDEPVQFIPAAVDLPWRTLDLSAALDPARELDRLQTGERQRRFDMHRPPLIRFAYADLGTGGGALVVTNHHILLDGWSDALLVTELLAHYRAGGRDHTLAEAPQFRSYLEWLAAQDQAAARGLWRDALAGLTAGTLVAPAGPDRPAVLPDVVELDLTETLSRDVQELARRCAVSVNTVYSLAWSLALRRLTGQDTVVFGSTVSGRPPELDGIDSMVGLFLNTVPVACAIDPHRTVAQALRALQDRQGALLQAQHVGLAAIQQDAGIGTLFDTLYVMRNTPEDDEALDELSAATGLLEIDGGDATHYPLTFIVHPGEPYRLILAHQGDLFDAGQATAILEATMAALAGLAAHPEAPLGRALGWGTSPTDAGAADAAAATLEGTRLPLEAESLAARLHRAAAAHPRRPALVDGAGTLDYAGLWERTAAVATALHDAGIRPGDRVAIGLPRGADFVAAIFGVLAAGAAYVPLDAAHPDARVARMLETAGARAVLLSRAAPRPLFANGPQEATGTPAVLHVEDLPAFAGTVSSEPVPTARYLHPGYDHADLAYVMFTSGSTGEPKGVAVPHRGLVNMLANHRRHVFGPAIDAHPDRPLAVAHTVSFAFDMSWEELFWLIEGHTVHVLDEQLRRDSAAMVAYLRAEGIDVINVTPSVCSALLAEGLLAAGAHHPTLVLLGGEAVTADVWDALRAADGTVGYNLYGPTEYTINTLGAGTDDSAVPVVGGPIENTAVMVLDSALRPVAPGAPGELYVAGDGLAHGYVGRAALTAGRFVANPYGAPGSLMYRTGDVVSRGADGQLHFHGRSDAQVKIRGYRVEPGEVQAVLAADPRVGTCAVLARRMPQGQLALVGYVVPVAAPADAEAAEALLDAVRARARRELPDYMVPAHLMLLEALPLTANTKLDTAALPLPAHLPGRPPAGEAEQAVAAVFEDVLGVAGVRAGDDFYLLGGDSLRAMRAVSLLRARFEVPLGVGALAAAPTVELLAAKLGQAADTSFDPVLPLASGTGKPPLYCFHPAGGLGWSYAGLAGHLGEGREIIALQSPRLSGTGVPADLPALRDAMVEAIRARHPHGPYHLLGWSFGAHLAHQVAAALEGQGEEVLTLSLLDAEAIGAGGHRDTAADEAPGAADALEQEALAFLLAGSLRELPEWLQAPYVRADVLEFLADGDGVWSHFDRARLESIIESYRYNVGLLPGASYVPVRAATRLYTATISRTGVPASDPGRAAAGWAVHATGPFAQDLVEAGHHDMTSPAALGAIGPRLRADLIAAEVANAESGAAEAAR</sequence>
<dbReference type="InterPro" id="IPR009081">
    <property type="entry name" value="PP-bd_ACP"/>
</dbReference>
<dbReference type="InterPro" id="IPR036736">
    <property type="entry name" value="ACP-like_sf"/>
</dbReference>
<dbReference type="Pfam" id="PF00550">
    <property type="entry name" value="PP-binding"/>
    <property type="match status" value="1"/>
</dbReference>
<dbReference type="Proteomes" id="UP001500752">
    <property type="component" value="Unassembled WGS sequence"/>
</dbReference>
<accession>A0ABP7CJA2</accession>
<gene>
    <name evidence="5" type="ORF">GCM10023081_27590</name>
</gene>
<dbReference type="InterPro" id="IPR020802">
    <property type="entry name" value="TesA-like"/>
</dbReference>
<evidence type="ECO:0000256" key="1">
    <source>
        <dbReference type="ARBA" id="ARBA00001957"/>
    </source>
</evidence>
<dbReference type="InterPro" id="IPR001242">
    <property type="entry name" value="Condensation_dom"/>
</dbReference>
<dbReference type="InterPro" id="IPR010071">
    <property type="entry name" value="AA_adenyl_dom"/>
</dbReference>